<dbReference type="SUPFAM" id="SSF48576">
    <property type="entry name" value="Terpenoid synthases"/>
    <property type="match status" value="1"/>
</dbReference>
<dbReference type="OrthoDB" id="9807580at2"/>
<evidence type="ECO:0000256" key="1">
    <source>
        <dbReference type="ARBA" id="ARBA00022679"/>
    </source>
</evidence>
<dbReference type="InterPro" id="IPR002060">
    <property type="entry name" value="Squ/phyt_synthse"/>
</dbReference>
<dbReference type="InterPro" id="IPR044844">
    <property type="entry name" value="Trans_IPPS_euk-type"/>
</dbReference>
<organism evidence="2 3">
    <name type="scientific">Tolumonas auensis (strain DSM 9187 / NBRC 110442 / TA 4)</name>
    <dbReference type="NCBI Taxonomy" id="595494"/>
    <lineage>
        <taxon>Bacteria</taxon>
        <taxon>Pseudomonadati</taxon>
        <taxon>Pseudomonadota</taxon>
        <taxon>Gammaproteobacteria</taxon>
        <taxon>Aeromonadales</taxon>
        <taxon>Aeromonadaceae</taxon>
        <taxon>Tolumonas</taxon>
    </lineage>
</organism>
<dbReference type="GO" id="GO:0045338">
    <property type="term" value="P:farnesyl diphosphate metabolic process"/>
    <property type="evidence" value="ECO:0007669"/>
    <property type="project" value="InterPro"/>
</dbReference>
<dbReference type="KEGG" id="tau:Tola_2974"/>
<accession>C4LD32</accession>
<dbReference type="PROSITE" id="PS01044">
    <property type="entry name" value="SQUALEN_PHYTOEN_SYN_1"/>
    <property type="match status" value="1"/>
</dbReference>
<dbReference type="RefSeq" id="WP_015880012.1">
    <property type="nucleotide sequence ID" value="NC_012691.1"/>
</dbReference>
<dbReference type="STRING" id="595494.Tola_2974"/>
<reference evidence="3" key="1">
    <citation type="submission" date="2009-05" db="EMBL/GenBank/DDBJ databases">
        <title>Complete sequence of Tolumonas auensis DSM 9187.</title>
        <authorList>
            <consortium name="US DOE Joint Genome Institute"/>
            <person name="Lucas S."/>
            <person name="Copeland A."/>
            <person name="Lapidus A."/>
            <person name="Glavina del Rio T."/>
            <person name="Tice H."/>
            <person name="Bruce D."/>
            <person name="Goodwin L."/>
            <person name="Pitluck S."/>
            <person name="Chertkov O."/>
            <person name="Brettin T."/>
            <person name="Detter J.C."/>
            <person name="Han C."/>
            <person name="Larimer F."/>
            <person name="Land M."/>
            <person name="Hauser L."/>
            <person name="Kyrpides N."/>
            <person name="Mikhailova N."/>
            <person name="Spring S."/>
            <person name="Beller H."/>
        </authorList>
    </citation>
    <scope>NUCLEOTIDE SEQUENCE [LARGE SCALE GENOMIC DNA]</scope>
    <source>
        <strain evidence="3">DSM 9187 / TA4</strain>
    </source>
</reference>
<sequence length="343" mass="38639">MTEPLQAELLAKVSRTFALTIPQLPAPLADWVGNAYLLCRIADTIEDEPALSCEEKASFIQLFLDVLSGTQPANQLHEQLSPRLSSGTSLAEQELITQTVSVIAHYQQFPDDVQQILLRGVQIMSRGMARYQYLASPQGLEDQTALDHYCYAVAGVVGEMLTALFIAYRPALSANKEELRALSVSFGLGLQLTNILKDVWDDARRGVCWWPQTLIRQGIVWPPTDKQTLTASRKELVAIANGHLRDALDYTLALPAEEQGLRQFCLWALGMAVLTLQKIQRSDDYINGSNVKITRKDVRRVILGCRLTGRYDHGLRLLFAWWARGLGCQRRCYRQLYRTVSCW</sequence>
<dbReference type="PANTHER" id="PTHR11626:SF2">
    <property type="entry name" value="SQUALENE SYNTHASE"/>
    <property type="match status" value="1"/>
</dbReference>
<dbReference type="HOGENOM" id="CLU_031981_1_0_6"/>
<keyword evidence="3" id="KW-1185">Reference proteome</keyword>
<dbReference type="EMBL" id="CP001616">
    <property type="protein sequence ID" value="ACQ94563.1"/>
    <property type="molecule type" value="Genomic_DNA"/>
</dbReference>
<dbReference type="Gene3D" id="1.10.600.10">
    <property type="entry name" value="Farnesyl Diphosphate Synthase"/>
    <property type="match status" value="1"/>
</dbReference>
<dbReference type="PANTHER" id="PTHR11626">
    <property type="entry name" value="FARNESYL-DIPHOSPHATE FARNESYLTRANSFERASE"/>
    <property type="match status" value="1"/>
</dbReference>
<dbReference type="AlphaFoldDB" id="C4LD32"/>
<dbReference type="InterPro" id="IPR008949">
    <property type="entry name" value="Isoprenoid_synthase_dom_sf"/>
</dbReference>
<name>C4LD32_TOLAT</name>
<protein>
    <submittedName>
        <fullName evidence="2">Squalene/phytoene synthase</fullName>
    </submittedName>
</protein>
<reference evidence="2 3" key="2">
    <citation type="journal article" date="2011" name="Stand. Genomic Sci.">
        <title>Complete genome sequence of Tolumonas auensis type strain (TA 4).</title>
        <authorList>
            <person name="Chertkov O."/>
            <person name="Copeland A."/>
            <person name="Lucas S."/>
            <person name="Lapidus A."/>
            <person name="Berry K.W."/>
            <person name="Detter J.C."/>
            <person name="Del Rio T.G."/>
            <person name="Hammon N."/>
            <person name="Dalin E."/>
            <person name="Tice H."/>
            <person name="Pitluck S."/>
            <person name="Richardson P."/>
            <person name="Bruce D."/>
            <person name="Goodwin L."/>
            <person name="Han C."/>
            <person name="Tapia R."/>
            <person name="Saunders E."/>
            <person name="Schmutz J."/>
            <person name="Brettin T."/>
            <person name="Larimer F."/>
            <person name="Land M."/>
            <person name="Hauser L."/>
            <person name="Spring S."/>
            <person name="Rohde M."/>
            <person name="Kyrpides N.C."/>
            <person name="Ivanova N."/>
            <person name="Goker M."/>
            <person name="Beller H.R."/>
            <person name="Klenk H.P."/>
            <person name="Woyke T."/>
        </authorList>
    </citation>
    <scope>NUCLEOTIDE SEQUENCE [LARGE SCALE GENOMIC DNA]</scope>
    <source>
        <strain evidence="3">DSM 9187 / TA4</strain>
    </source>
</reference>
<evidence type="ECO:0000313" key="3">
    <source>
        <dbReference type="Proteomes" id="UP000009073"/>
    </source>
</evidence>
<dbReference type="CDD" id="cd00683">
    <property type="entry name" value="Trans_IPPS_HH"/>
    <property type="match status" value="1"/>
</dbReference>
<dbReference type="SFLD" id="SFLDS00005">
    <property type="entry name" value="Isoprenoid_Synthase_Type_I"/>
    <property type="match status" value="1"/>
</dbReference>
<proteinExistence type="predicted"/>
<dbReference type="GO" id="GO:0016117">
    <property type="term" value="P:carotenoid biosynthetic process"/>
    <property type="evidence" value="ECO:0007669"/>
    <property type="project" value="UniProtKB-ARBA"/>
</dbReference>
<dbReference type="eggNOG" id="COG1562">
    <property type="taxonomic scope" value="Bacteria"/>
</dbReference>
<gene>
    <name evidence="2" type="ordered locus">Tola_2974</name>
</gene>
<dbReference type="GO" id="GO:0051996">
    <property type="term" value="F:squalene synthase [NAD(P)H] activity"/>
    <property type="evidence" value="ECO:0007669"/>
    <property type="project" value="InterPro"/>
</dbReference>
<dbReference type="InterPro" id="IPR019845">
    <property type="entry name" value="Squalene/phytoene_synthase_CS"/>
</dbReference>
<dbReference type="InterPro" id="IPR033904">
    <property type="entry name" value="Trans_IPPS_HH"/>
</dbReference>
<dbReference type="Pfam" id="PF00494">
    <property type="entry name" value="SQS_PSY"/>
    <property type="match status" value="1"/>
</dbReference>
<dbReference type="Proteomes" id="UP000009073">
    <property type="component" value="Chromosome"/>
</dbReference>
<dbReference type="SFLD" id="SFLDG01018">
    <property type="entry name" value="Squalene/Phytoene_Synthase_Lik"/>
    <property type="match status" value="1"/>
</dbReference>
<evidence type="ECO:0000313" key="2">
    <source>
        <dbReference type="EMBL" id="ACQ94563.1"/>
    </source>
</evidence>
<keyword evidence="1" id="KW-0808">Transferase</keyword>